<feature type="transmembrane region" description="Helical" evidence="1">
    <location>
        <begin position="61"/>
        <end position="81"/>
    </location>
</feature>
<evidence type="ECO:0000259" key="2">
    <source>
        <dbReference type="Pfam" id="PF03755"/>
    </source>
</evidence>
<keyword evidence="1" id="KW-0812">Transmembrane</keyword>
<accession>B5RN11</accession>
<evidence type="ECO:0000313" key="4">
    <source>
        <dbReference type="Proteomes" id="UP000000611"/>
    </source>
</evidence>
<dbReference type="EMBL" id="CP000976">
    <property type="protein sequence ID" value="ACH93747.1"/>
    <property type="molecule type" value="Genomic_DNA"/>
</dbReference>
<organism evidence="3 4">
    <name type="scientific">Borrelia duttonii (strain Ly)</name>
    <dbReference type="NCBI Taxonomy" id="412419"/>
    <lineage>
        <taxon>Bacteria</taxon>
        <taxon>Pseudomonadati</taxon>
        <taxon>Spirochaetota</taxon>
        <taxon>Spirochaetia</taxon>
        <taxon>Spirochaetales</taxon>
        <taxon>Borreliaceae</taxon>
        <taxon>Borrelia</taxon>
    </lineage>
</organism>
<feature type="transmembrane region" description="Helical" evidence="1">
    <location>
        <begin position="87"/>
        <end position="104"/>
    </location>
</feature>
<dbReference type="eggNOG" id="COG1561">
    <property type="taxonomic scope" value="Bacteria"/>
</dbReference>
<dbReference type="Proteomes" id="UP000000611">
    <property type="component" value="Chromosome"/>
</dbReference>
<reference evidence="3 4" key="1">
    <citation type="journal article" date="2008" name="PLoS Genet.">
        <title>The genome of Borrelia recurrentis, the agent of deadly louse-borne relapsing fever, is a degraded subset of tick-borne Borrelia duttonii.</title>
        <authorList>
            <person name="Lescot M."/>
            <person name="Audic S."/>
            <person name="Robert C."/>
            <person name="Nguyen T.T."/>
            <person name="Blanc G."/>
            <person name="Cutler S.J."/>
            <person name="Wincker P."/>
            <person name="Couloux A."/>
            <person name="Claverie J.-M."/>
            <person name="Raoult D."/>
            <person name="Drancourt M."/>
        </authorList>
    </citation>
    <scope>NUCLEOTIDE SEQUENCE [LARGE SCALE GENOMIC DNA]</scope>
    <source>
        <strain evidence="3 4">Ly</strain>
    </source>
</reference>
<dbReference type="InterPro" id="IPR013527">
    <property type="entry name" value="YicC-like_N"/>
</dbReference>
<evidence type="ECO:0000256" key="1">
    <source>
        <dbReference type="SAM" id="Phobius"/>
    </source>
</evidence>
<name>B5RN11_BORDL</name>
<gene>
    <name evidence="3" type="ordered locus">BDU_825</name>
</gene>
<protein>
    <submittedName>
        <fullName evidence="3">Uncharacterized conserved protein</fullName>
    </submittedName>
</protein>
<dbReference type="STRING" id="412419.BDU_825"/>
<proteinExistence type="predicted"/>
<feature type="domain" description="Endoribonuclease YicC-like N-terminal" evidence="2">
    <location>
        <begin position="1"/>
        <end position="60"/>
    </location>
</feature>
<dbReference type="KEGG" id="bdu:BDU_825"/>
<keyword evidence="1" id="KW-1133">Transmembrane helix</keyword>
<dbReference type="Pfam" id="PF03755">
    <property type="entry name" value="YicC-like_N"/>
    <property type="match status" value="1"/>
</dbReference>
<keyword evidence="4" id="KW-1185">Reference proteome</keyword>
<keyword evidence="1" id="KW-0472">Membrane</keyword>
<dbReference type="HOGENOM" id="CLU_2231354_0_0_12"/>
<evidence type="ECO:0000313" key="3">
    <source>
        <dbReference type="EMBL" id="ACH93747.1"/>
    </source>
</evidence>
<dbReference type="AlphaFoldDB" id="B5RN11"/>
<sequence length="105" mass="12903">MKSMTGFFHLEKAISNYMFSVNLKSYNGKFLEFKFKLPEVLYAYELDIRNFIATYVKRGNYFYLSGGVLHLVYLIFLLLYLIFLFGFYYYVFFFLFLVFYWYVFL</sequence>